<protein>
    <submittedName>
        <fullName evidence="9">TonB-dependent receptor</fullName>
    </submittedName>
</protein>
<accession>A0ABW9RUJ0</accession>
<dbReference type="InterPro" id="IPR012910">
    <property type="entry name" value="Plug_dom"/>
</dbReference>
<feature type="domain" description="TonB-dependent receptor plug" evidence="8">
    <location>
        <begin position="112"/>
        <end position="235"/>
    </location>
</feature>
<evidence type="ECO:0000256" key="1">
    <source>
        <dbReference type="ARBA" id="ARBA00004571"/>
    </source>
</evidence>
<evidence type="ECO:0000256" key="7">
    <source>
        <dbReference type="PROSITE-ProRule" id="PRU01360"/>
    </source>
</evidence>
<evidence type="ECO:0000256" key="5">
    <source>
        <dbReference type="ARBA" id="ARBA00023136"/>
    </source>
</evidence>
<keyword evidence="2 7" id="KW-0813">Transport</keyword>
<dbReference type="Pfam" id="PF13715">
    <property type="entry name" value="CarbopepD_reg_2"/>
    <property type="match status" value="1"/>
</dbReference>
<organism evidence="9 10">
    <name type="scientific">Fulvivirga kasyanovii</name>
    <dbReference type="NCBI Taxonomy" id="396812"/>
    <lineage>
        <taxon>Bacteria</taxon>
        <taxon>Pseudomonadati</taxon>
        <taxon>Bacteroidota</taxon>
        <taxon>Cytophagia</taxon>
        <taxon>Cytophagales</taxon>
        <taxon>Fulvivirgaceae</taxon>
        <taxon>Fulvivirga</taxon>
    </lineage>
</organism>
<dbReference type="NCBIfam" id="TIGR04057">
    <property type="entry name" value="SusC_RagA_signa"/>
    <property type="match status" value="1"/>
</dbReference>
<dbReference type="SUPFAM" id="SSF56935">
    <property type="entry name" value="Porins"/>
    <property type="match status" value="1"/>
</dbReference>
<keyword evidence="10" id="KW-1185">Reference proteome</keyword>
<dbReference type="InterPro" id="IPR036942">
    <property type="entry name" value="Beta-barrel_TonB_sf"/>
</dbReference>
<reference evidence="9 10" key="1">
    <citation type="submission" date="2019-02" db="EMBL/GenBank/DDBJ databases">
        <authorList>
            <person name="Goldberg S.R."/>
            <person name="Haltli B.A."/>
            <person name="Correa H."/>
            <person name="Russell K.G."/>
        </authorList>
    </citation>
    <scope>NUCLEOTIDE SEQUENCE [LARGE SCALE GENOMIC DNA]</scope>
    <source>
        <strain evidence="9 10">JCM 16186</strain>
    </source>
</reference>
<keyword evidence="3 7" id="KW-1134">Transmembrane beta strand</keyword>
<dbReference type="PROSITE" id="PS52016">
    <property type="entry name" value="TONB_DEPENDENT_REC_3"/>
    <property type="match status" value="1"/>
</dbReference>
<dbReference type="InterPro" id="IPR008969">
    <property type="entry name" value="CarboxyPept-like_regulatory"/>
</dbReference>
<dbReference type="Gene3D" id="2.170.130.10">
    <property type="entry name" value="TonB-dependent receptor, plug domain"/>
    <property type="match status" value="1"/>
</dbReference>
<evidence type="ECO:0000259" key="8">
    <source>
        <dbReference type="Pfam" id="PF07715"/>
    </source>
</evidence>
<comment type="similarity">
    <text evidence="7">Belongs to the TonB-dependent receptor family.</text>
</comment>
<dbReference type="InterPro" id="IPR039426">
    <property type="entry name" value="TonB-dep_rcpt-like"/>
</dbReference>
<dbReference type="Gene3D" id="2.40.170.20">
    <property type="entry name" value="TonB-dependent receptor, beta-barrel domain"/>
    <property type="match status" value="1"/>
</dbReference>
<evidence type="ECO:0000256" key="6">
    <source>
        <dbReference type="ARBA" id="ARBA00023237"/>
    </source>
</evidence>
<dbReference type="InterPro" id="IPR023996">
    <property type="entry name" value="TonB-dep_OMP_SusC/RagA"/>
</dbReference>
<dbReference type="SUPFAM" id="SSF49464">
    <property type="entry name" value="Carboxypeptidase regulatory domain-like"/>
    <property type="match status" value="1"/>
</dbReference>
<sequence>MKRIILIAFICLGVLQYSYSQTKITGKVSSEEGETLPGVSVVVKGTTQGTVTDIDGSYNISVPPDASTLVFSFVGMNTQEVSINGKSVIDVQMSADIKQLSEVVIVGYGTQKKKDITSAVSTIDTDEIQNVPASYSFDGAIQGKTAGLNVSSSSATPGSAINVNIRGVTSINASSQPLYVVDGVPIVTGNNSALNSNIQPINPLADINPNDIESISVLKDASAAAIYGSRGANGVIIITSKRGTAGKTKFNVGYYTGISEISNTPELMTSQEWISFMNAAAEFDGLGENYWNSSLGDPNDESIPTYNAYDYIFRTGVTHNADVSIQGGNDNTKFYISGNYFNQEGIQVGQNFERISGRINLDHSASSKLGLGTSILVSRTNHQRTVNENDEYGVVINAQAWDPTAPLTQDDGSYTDPFKHYGWWALENPLFIAEQYINTSATSRALTSVFATYDFTDKLSFKTTWSVDYNSLTDESFIPAGSKESDVGNGIYGTYEELAWLNENTLTYNLQLNDDHQFNFLAGFTMQESRQDFSTITGTGFPSNDVIKISTAANSTGSSNSSSFGFLSYLGRVNYSFKGKYLANFTVRSDGSSRFGTNTRYGTFPSGSVGWVISEESFLSSSPVLSNLKLRASYGTIGNAGIGNFTWRGAYSLGAAYNGSGGTAPAILENPDLSWEKTTQLNIGVDVGLFKDRVSLTADYFTKNTTDLLLEKDVPGTTGFKTTQSNFGEIENRGFEVSLNATVLRKQDFEWSTNINFSHIENEVVDVLNDGQIVSRNFVILEGEALSQLYLIKFLGVDPFTGDAVFEDINSDGIINLDDRQPVGSGIPNYFGGFSNTFRYKGLSLDVFFQFSGGNKIYNQSRHAYENYGSLQSGIPYGNQSKNSLDYWKQPGDITDIPRPSLAGPGDADAQWQRFSTQYLEDGDFVRLKNVKLAYNIPSSLIEKWGLSSVQVYAQGRNLITWTDYLGFDPEVSTNTSGTEELNSLQGEDFGTLGQARTYSFGINIGF</sequence>
<dbReference type="InterPro" id="IPR023997">
    <property type="entry name" value="TonB-dep_OMP_SusC/RagA_CS"/>
</dbReference>
<evidence type="ECO:0000313" key="9">
    <source>
        <dbReference type="EMBL" id="MTI27857.1"/>
    </source>
</evidence>
<dbReference type="Pfam" id="PF07715">
    <property type="entry name" value="Plug"/>
    <property type="match status" value="1"/>
</dbReference>
<comment type="subcellular location">
    <subcellularLocation>
        <location evidence="1 7">Cell outer membrane</location>
        <topology evidence="1 7">Multi-pass membrane protein</topology>
    </subcellularLocation>
</comment>
<name>A0ABW9RUJ0_9BACT</name>
<evidence type="ECO:0000256" key="3">
    <source>
        <dbReference type="ARBA" id="ARBA00022452"/>
    </source>
</evidence>
<dbReference type="Gene3D" id="2.60.40.1120">
    <property type="entry name" value="Carboxypeptidase-like, regulatory domain"/>
    <property type="match status" value="1"/>
</dbReference>
<proteinExistence type="inferred from homology"/>
<comment type="caution">
    <text evidence="9">The sequence shown here is derived from an EMBL/GenBank/DDBJ whole genome shotgun (WGS) entry which is preliminary data.</text>
</comment>
<dbReference type="RefSeq" id="WP_155174857.1">
    <property type="nucleotide sequence ID" value="NZ_BAAAFL010000016.1"/>
</dbReference>
<dbReference type="InterPro" id="IPR037066">
    <property type="entry name" value="Plug_dom_sf"/>
</dbReference>
<evidence type="ECO:0000256" key="4">
    <source>
        <dbReference type="ARBA" id="ARBA00022692"/>
    </source>
</evidence>
<dbReference type="Proteomes" id="UP000798808">
    <property type="component" value="Unassembled WGS sequence"/>
</dbReference>
<keyword evidence="9" id="KW-0675">Receptor</keyword>
<evidence type="ECO:0000313" key="10">
    <source>
        <dbReference type="Proteomes" id="UP000798808"/>
    </source>
</evidence>
<dbReference type="EMBL" id="SMLW01000645">
    <property type="protein sequence ID" value="MTI27857.1"/>
    <property type="molecule type" value="Genomic_DNA"/>
</dbReference>
<keyword evidence="4 7" id="KW-0812">Transmembrane</keyword>
<dbReference type="NCBIfam" id="TIGR04056">
    <property type="entry name" value="OMP_RagA_SusC"/>
    <property type="match status" value="1"/>
</dbReference>
<keyword evidence="5 7" id="KW-0472">Membrane</keyword>
<keyword evidence="6 7" id="KW-0998">Cell outer membrane</keyword>
<evidence type="ECO:0000256" key="2">
    <source>
        <dbReference type="ARBA" id="ARBA00022448"/>
    </source>
</evidence>
<gene>
    <name evidence="9" type="ORF">E1163_23070</name>
</gene>